<keyword evidence="2" id="KW-1185">Reference proteome</keyword>
<gene>
    <name evidence="1" type="ORF">P4S50_18270</name>
</gene>
<evidence type="ECO:0000313" key="1">
    <source>
        <dbReference type="EMBL" id="WFD10275.1"/>
    </source>
</evidence>
<dbReference type="EMBL" id="CP120733">
    <property type="protein sequence ID" value="WFD10275.1"/>
    <property type="molecule type" value="Genomic_DNA"/>
</dbReference>
<reference evidence="1 2" key="1">
    <citation type="submission" date="2023-03" db="EMBL/GenBank/DDBJ databases">
        <title>Complete genome sequence of Tepidibacter sp. SWIR-1, isolated from a deep-sea hydrothermal vent.</title>
        <authorList>
            <person name="Li X."/>
        </authorList>
    </citation>
    <scope>NUCLEOTIDE SEQUENCE [LARGE SCALE GENOMIC DNA]</scope>
    <source>
        <strain evidence="1 2">SWIR-1</strain>
    </source>
</reference>
<sequence length="351" mass="41127">MKKNKIVVILIILIIIFLNPKTINIIKSKISNSKVSIEEIKEISYGYSNNTSFIEYRDGFLMYDGKSLKYIDSEAQRVFDLNIRIENYSIDTNNSNIYLLDKMKKEVYIIDKKGALTKKLKLKENALMVKALYNNDFLIHYTTDVDVEGAKLYSYKGEEIQDISIPQITINLLQVDKDTSNFVISGISIKDDRLYNNIFYYNKKGELIFSYNIENKVFAKTLFLDDKLILVDPKYIEIKDLSDEKVKKINLDEEIQYIDIIDEEIVVIDSNKKIIYIDKFGKEKNKEYDMKNIKGIKSIGDQKILYSDRSIYLPENKEKKDFTKDILDVFTIYDNSVIVIFRGYIKFLNIN</sequence>
<proteinExistence type="predicted"/>
<protein>
    <submittedName>
        <fullName evidence="1">DUF5711 family protein</fullName>
    </submittedName>
</protein>
<dbReference type="Pfam" id="PF18975">
    <property type="entry name" value="DUF5711"/>
    <property type="match status" value="1"/>
</dbReference>
<dbReference type="InterPro" id="IPR043765">
    <property type="entry name" value="DUF5711"/>
</dbReference>
<organism evidence="1 2">
    <name type="scientific">Tepidibacter hydrothermalis</name>
    <dbReference type="NCBI Taxonomy" id="3036126"/>
    <lineage>
        <taxon>Bacteria</taxon>
        <taxon>Bacillati</taxon>
        <taxon>Bacillota</taxon>
        <taxon>Clostridia</taxon>
        <taxon>Peptostreptococcales</taxon>
        <taxon>Peptostreptococcaceae</taxon>
        <taxon>Tepidibacter</taxon>
    </lineage>
</organism>
<accession>A0ABY8EHF9</accession>
<dbReference type="Proteomes" id="UP001222800">
    <property type="component" value="Chromosome"/>
</dbReference>
<name>A0ABY8EHF9_9FIRM</name>
<dbReference type="RefSeq" id="WP_277732252.1">
    <property type="nucleotide sequence ID" value="NZ_CP120733.1"/>
</dbReference>
<evidence type="ECO:0000313" key="2">
    <source>
        <dbReference type="Proteomes" id="UP001222800"/>
    </source>
</evidence>